<sequence length="148" mass="16775">MEIDDIVVAISRKLQEAFGSNYRKYIDEVPQGFVTPAFFIQFLNFEHIMQIGNRWKVTPLFNVQYFPSNGASESANMCLKVQQALKDVTLLNGAVMLARGKNSEVVDGIGHNFIRFDFFLQEVEMKVLMGSLEQFTNGERVVSVGEND</sequence>
<evidence type="ECO:0000313" key="1">
    <source>
        <dbReference type="EMBL" id="MBD8037091.1"/>
    </source>
</evidence>
<dbReference type="Proteomes" id="UP000619101">
    <property type="component" value="Unassembled WGS sequence"/>
</dbReference>
<gene>
    <name evidence="1" type="ORF">H9635_10070</name>
</gene>
<keyword evidence="2" id="KW-1185">Reference proteome</keyword>
<comment type="caution">
    <text evidence="1">The sequence shown here is derived from an EMBL/GenBank/DDBJ whole genome shotgun (WGS) entry which is preliminary data.</text>
</comment>
<name>A0ABR8XYQ5_9BACL</name>
<proteinExistence type="predicted"/>
<protein>
    <submittedName>
        <fullName evidence="1">Uncharacterized protein</fullName>
    </submittedName>
</protein>
<dbReference type="InterPro" id="IPR049254">
    <property type="entry name" value="Phage_tail_terminator"/>
</dbReference>
<dbReference type="RefSeq" id="WP_191700159.1">
    <property type="nucleotide sequence ID" value="NZ_JACSPZ010000004.1"/>
</dbReference>
<dbReference type="Pfam" id="PF20765">
    <property type="entry name" value="Phage_tail_terminator_8"/>
    <property type="match status" value="1"/>
</dbReference>
<accession>A0ABR8XYQ5</accession>
<dbReference type="EMBL" id="JACSPZ010000004">
    <property type="protein sequence ID" value="MBD8037091.1"/>
    <property type="molecule type" value="Genomic_DNA"/>
</dbReference>
<organism evidence="1 2">
    <name type="scientific">Solibacillus faecavium</name>
    <dbReference type="NCBI Taxonomy" id="2762221"/>
    <lineage>
        <taxon>Bacteria</taxon>
        <taxon>Bacillati</taxon>
        <taxon>Bacillota</taxon>
        <taxon>Bacilli</taxon>
        <taxon>Bacillales</taxon>
        <taxon>Caryophanaceae</taxon>
        <taxon>Solibacillus</taxon>
    </lineage>
</organism>
<reference evidence="1 2" key="1">
    <citation type="submission" date="2020-08" db="EMBL/GenBank/DDBJ databases">
        <title>A Genomic Blueprint of the Chicken Gut Microbiome.</title>
        <authorList>
            <person name="Gilroy R."/>
            <person name="Ravi A."/>
            <person name="Getino M."/>
            <person name="Pursley I."/>
            <person name="Horton D.L."/>
            <person name="Alikhan N.-F."/>
            <person name="Baker D."/>
            <person name="Gharbi K."/>
            <person name="Hall N."/>
            <person name="Watson M."/>
            <person name="Adriaenssens E.M."/>
            <person name="Foster-Nyarko E."/>
            <person name="Jarju S."/>
            <person name="Secka A."/>
            <person name="Antonio M."/>
            <person name="Oren A."/>
            <person name="Chaudhuri R."/>
            <person name="La Ragione R.M."/>
            <person name="Hildebrand F."/>
            <person name="Pallen M.J."/>
        </authorList>
    </citation>
    <scope>NUCLEOTIDE SEQUENCE [LARGE SCALE GENOMIC DNA]</scope>
    <source>
        <strain evidence="1 2">A46</strain>
    </source>
</reference>
<evidence type="ECO:0000313" key="2">
    <source>
        <dbReference type="Proteomes" id="UP000619101"/>
    </source>
</evidence>